<evidence type="ECO:0000313" key="3">
    <source>
        <dbReference type="Proteomes" id="UP000298327"/>
    </source>
</evidence>
<accession>A0A4Y9ZEP1</accession>
<sequence>MSSSTSSFSPPSAMSDAPQAGAQEGRKGELLRVALVAGIALRTLTHRSPSRILSSVNWRLPVDETVRNTTTPTFGEHSQCTPIVAQVSGLSRPQSTFTKRADGNRRLHGERHISPIAVHAAGQHLRTALFPLLPEHIVGVFLSSPWTATATALPHTRRAGIVDVVPVNYDVSGIDMLRRLDPDSPRTDGPTTLLALDSILQRSWPRTPSHSRHFTLLWI</sequence>
<protein>
    <submittedName>
        <fullName evidence="2">Uncharacterized protein</fullName>
    </submittedName>
</protein>
<dbReference type="Proteomes" id="UP000298327">
    <property type="component" value="Unassembled WGS sequence"/>
</dbReference>
<organism evidence="2 3">
    <name type="scientific">Dentipellis fragilis</name>
    <dbReference type="NCBI Taxonomy" id="205917"/>
    <lineage>
        <taxon>Eukaryota</taxon>
        <taxon>Fungi</taxon>
        <taxon>Dikarya</taxon>
        <taxon>Basidiomycota</taxon>
        <taxon>Agaricomycotina</taxon>
        <taxon>Agaricomycetes</taxon>
        <taxon>Russulales</taxon>
        <taxon>Hericiaceae</taxon>
        <taxon>Dentipellis</taxon>
    </lineage>
</organism>
<dbReference type="AlphaFoldDB" id="A0A4Y9ZEP1"/>
<evidence type="ECO:0000313" key="2">
    <source>
        <dbReference type="EMBL" id="TFY71889.1"/>
    </source>
</evidence>
<proteinExistence type="predicted"/>
<gene>
    <name evidence="2" type="ORF">EVG20_g1103</name>
</gene>
<dbReference type="EMBL" id="SEOQ01000032">
    <property type="protein sequence ID" value="TFY71889.1"/>
    <property type="molecule type" value="Genomic_DNA"/>
</dbReference>
<comment type="caution">
    <text evidence="2">The sequence shown here is derived from an EMBL/GenBank/DDBJ whole genome shotgun (WGS) entry which is preliminary data.</text>
</comment>
<evidence type="ECO:0000256" key="1">
    <source>
        <dbReference type="SAM" id="MobiDB-lite"/>
    </source>
</evidence>
<feature type="compositionally biased region" description="Low complexity" evidence="1">
    <location>
        <begin position="1"/>
        <end position="15"/>
    </location>
</feature>
<feature type="region of interest" description="Disordered" evidence="1">
    <location>
        <begin position="1"/>
        <end position="25"/>
    </location>
</feature>
<keyword evidence="3" id="KW-1185">Reference proteome</keyword>
<name>A0A4Y9ZEP1_9AGAM</name>
<reference evidence="2 3" key="1">
    <citation type="submission" date="2019-02" db="EMBL/GenBank/DDBJ databases">
        <title>Genome sequencing of the rare red list fungi Dentipellis fragilis.</title>
        <authorList>
            <person name="Buettner E."/>
            <person name="Kellner H."/>
        </authorList>
    </citation>
    <scope>NUCLEOTIDE SEQUENCE [LARGE SCALE GENOMIC DNA]</scope>
    <source>
        <strain evidence="2 3">DSM 105465</strain>
    </source>
</reference>